<evidence type="ECO:0000313" key="2">
    <source>
        <dbReference type="Proteomes" id="UP001589609"/>
    </source>
</evidence>
<dbReference type="PANTHER" id="PTHR39186">
    <property type="entry name" value="DUF2071 FAMILY PROTEIN"/>
    <property type="match status" value="1"/>
</dbReference>
<dbReference type="EMBL" id="JBHMAF010000020">
    <property type="protein sequence ID" value="MFB9757986.1"/>
    <property type="molecule type" value="Genomic_DNA"/>
</dbReference>
<organism evidence="1 2">
    <name type="scientific">Ectobacillus funiculus</name>
    <dbReference type="NCBI Taxonomy" id="137993"/>
    <lineage>
        <taxon>Bacteria</taxon>
        <taxon>Bacillati</taxon>
        <taxon>Bacillota</taxon>
        <taxon>Bacilli</taxon>
        <taxon>Bacillales</taxon>
        <taxon>Bacillaceae</taxon>
        <taxon>Ectobacillus</taxon>
    </lineage>
</organism>
<sequence>MKQRWSNLLFCHYQVPVESLRPWVPAPLEIETCEGSAWVGIVSFDMSFGIIRYPQVNVRTYVSHKGKSGVYFLSCDAANHLAVFFAKRFYSLPYTYSNIQAQFDATVSFHSMRKDHKYQVEYTPFGEWFHAKSGSLEYFLTERYSLFTDQSYCDIMHESWKLQHVNASIQSNTLGSSKGFSFPLEADHLLYGNQTEVRILSKGVFVY</sequence>
<dbReference type="PANTHER" id="PTHR39186:SF1">
    <property type="entry name" value="DUF2071 DOMAIN-CONTAINING PROTEIN"/>
    <property type="match status" value="1"/>
</dbReference>
<keyword evidence="2" id="KW-1185">Reference proteome</keyword>
<name>A0ABV5WCW1_9BACI</name>
<reference evidence="1 2" key="1">
    <citation type="submission" date="2024-09" db="EMBL/GenBank/DDBJ databases">
        <authorList>
            <person name="Sun Q."/>
            <person name="Mori K."/>
        </authorList>
    </citation>
    <scope>NUCLEOTIDE SEQUENCE [LARGE SCALE GENOMIC DNA]</scope>
    <source>
        <strain evidence="1 2">JCM 11201</strain>
    </source>
</reference>
<gene>
    <name evidence="1" type="ORF">ACFFMS_05465</name>
</gene>
<evidence type="ECO:0000313" key="1">
    <source>
        <dbReference type="EMBL" id="MFB9757986.1"/>
    </source>
</evidence>
<dbReference type="Proteomes" id="UP001589609">
    <property type="component" value="Unassembled WGS sequence"/>
</dbReference>
<proteinExistence type="predicted"/>
<dbReference type="SUPFAM" id="SSF160104">
    <property type="entry name" value="Acetoacetate decarboxylase-like"/>
    <property type="match status" value="1"/>
</dbReference>
<dbReference type="InterPro" id="IPR023375">
    <property type="entry name" value="ADC_dom_sf"/>
</dbReference>
<comment type="caution">
    <text evidence="1">The sequence shown here is derived from an EMBL/GenBank/DDBJ whole genome shotgun (WGS) entry which is preliminary data.</text>
</comment>
<dbReference type="RefSeq" id="WP_379948232.1">
    <property type="nucleotide sequence ID" value="NZ_JBHMAF010000020.1"/>
</dbReference>
<dbReference type="Pfam" id="PF09844">
    <property type="entry name" value="DUF2071"/>
    <property type="match status" value="1"/>
</dbReference>
<dbReference type="InterPro" id="IPR018644">
    <property type="entry name" value="DUF2071"/>
</dbReference>
<protein>
    <submittedName>
        <fullName evidence="1">YqjF family protein</fullName>
    </submittedName>
</protein>
<accession>A0ABV5WCW1</accession>
<dbReference type="Gene3D" id="2.40.400.10">
    <property type="entry name" value="Acetoacetate decarboxylase-like"/>
    <property type="match status" value="1"/>
</dbReference>